<dbReference type="AlphaFoldDB" id="A0AAP0HR04"/>
<evidence type="ECO:0000313" key="2">
    <source>
        <dbReference type="EMBL" id="KAK9092205.1"/>
    </source>
</evidence>
<proteinExistence type="predicted"/>
<sequence>MALASVQTMWRRSRAEQRATAEAGPTSGGEDCGRDEAEGGGWGILRAATVRFDYADGGARTAEGGATPTAEGGATRPAVARGSNAAARDCPTCGGGWGPTRRRAGSTSGGSRHPTRRRRRLACSRRRRVTSAADLALRARATCGDDSRAGDGAATVGGALAAVRRVSSGGHGESPAVVADGLPAVVAVGKMGLEVKWVWRGENGFGGR</sequence>
<feature type="compositionally biased region" description="Basic residues" evidence="1">
    <location>
        <begin position="113"/>
        <end position="122"/>
    </location>
</feature>
<feature type="compositionally biased region" description="Low complexity" evidence="1">
    <location>
        <begin position="60"/>
        <end position="78"/>
    </location>
</feature>
<dbReference type="EMBL" id="JBBNAF010000012">
    <property type="protein sequence ID" value="KAK9092205.1"/>
    <property type="molecule type" value="Genomic_DNA"/>
</dbReference>
<organism evidence="2 3">
    <name type="scientific">Stephania yunnanensis</name>
    <dbReference type="NCBI Taxonomy" id="152371"/>
    <lineage>
        <taxon>Eukaryota</taxon>
        <taxon>Viridiplantae</taxon>
        <taxon>Streptophyta</taxon>
        <taxon>Embryophyta</taxon>
        <taxon>Tracheophyta</taxon>
        <taxon>Spermatophyta</taxon>
        <taxon>Magnoliopsida</taxon>
        <taxon>Ranunculales</taxon>
        <taxon>Menispermaceae</taxon>
        <taxon>Menispermoideae</taxon>
        <taxon>Cissampelideae</taxon>
        <taxon>Stephania</taxon>
    </lineage>
</organism>
<keyword evidence="3" id="KW-1185">Reference proteome</keyword>
<feature type="region of interest" description="Disordered" evidence="1">
    <location>
        <begin position="1"/>
        <end position="40"/>
    </location>
</feature>
<reference evidence="2 3" key="1">
    <citation type="submission" date="2024-01" db="EMBL/GenBank/DDBJ databases">
        <title>Genome assemblies of Stephania.</title>
        <authorList>
            <person name="Yang L."/>
        </authorList>
    </citation>
    <scope>NUCLEOTIDE SEQUENCE [LARGE SCALE GENOMIC DNA]</scope>
    <source>
        <strain evidence="2">YNDBR</strain>
        <tissue evidence="2">Leaf</tissue>
    </source>
</reference>
<accession>A0AAP0HR04</accession>
<dbReference type="Proteomes" id="UP001420932">
    <property type="component" value="Unassembled WGS sequence"/>
</dbReference>
<name>A0AAP0HR04_9MAGN</name>
<protein>
    <submittedName>
        <fullName evidence="2">Uncharacterized protein</fullName>
    </submittedName>
</protein>
<feature type="region of interest" description="Disordered" evidence="1">
    <location>
        <begin position="60"/>
        <end position="122"/>
    </location>
</feature>
<feature type="compositionally biased region" description="Polar residues" evidence="1">
    <location>
        <begin position="1"/>
        <end position="10"/>
    </location>
</feature>
<comment type="caution">
    <text evidence="2">The sequence shown here is derived from an EMBL/GenBank/DDBJ whole genome shotgun (WGS) entry which is preliminary data.</text>
</comment>
<gene>
    <name evidence="2" type="ORF">Syun_027116</name>
</gene>
<evidence type="ECO:0000256" key="1">
    <source>
        <dbReference type="SAM" id="MobiDB-lite"/>
    </source>
</evidence>
<evidence type="ECO:0000313" key="3">
    <source>
        <dbReference type="Proteomes" id="UP001420932"/>
    </source>
</evidence>